<gene>
    <name evidence="9" type="ORF">CYMTET_49229</name>
</gene>
<feature type="region of interest" description="Disordered" evidence="6">
    <location>
        <begin position="301"/>
        <end position="360"/>
    </location>
</feature>
<dbReference type="Pfam" id="PF00225">
    <property type="entry name" value="Kinesin"/>
    <property type="match status" value="1"/>
</dbReference>
<feature type="compositionally biased region" description="Basic and acidic residues" evidence="6">
    <location>
        <begin position="252"/>
        <end position="262"/>
    </location>
</feature>
<dbReference type="Proteomes" id="UP001190700">
    <property type="component" value="Unassembled WGS sequence"/>
</dbReference>
<evidence type="ECO:0000256" key="5">
    <source>
        <dbReference type="SAM" id="Coils"/>
    </source>
</evidence>
<feature type="coiled-coil region" evidence="5">
    <location>
        <begin position="376"/>
        <end position="403"/>
    </location>
</feature>
<dbReference type="CDD" id="cd00201">
    <property type="entry name" value="WW"/>
    <property type="match status" value="1"/>
</dbReference>
<dbReference type="GO" id="GO:0015630">
    <property type="term" value="C:microtubule cytoskeleton"/>
    <property type="evidence" value="ECO:0007669"/>
    <property type="project" value="TreeGrafter"/>
</dbReference>
<dbReference type="FunFam" id="3.40.850.10:FF:000113">
    <property type="entry name" value="Kinesin-like protein"/>
    <property type="match status" value="1"/>
</dbReference>
<feature type="region of interest" description="Disordered" evidence="6">
    <location>
        <begin position="904"/>
        <end position="954"/>
    </location>
</feature>
<feature type="compositionally biased region" description="Basic and acidic residues" evidence="6">
    <location>
        <begin position="904"/>
        <end position="913"/>
    </location>
</feature>
<feature type="compositionally biased region" description="Basic and acidic residues" evidence="6">
    <location>
        <begin position="829"/>
        <end position="846"/>
    </location>
</feature>
<dbReference type="InterPro" id="IPR036961">
    <property type="entry name" value="Kinesin_motor_dom_sf"/>
</dbReference>
<dbReference type="InterPro" id="IPR027640">
    <property type="entry name" value="Kinesin-like_fam"/>
</dbReference>
<feature type="region of interest" description="Disordered" evidence="6">
    <location>
        <begin position="252"/>
        <end position="276"/>
    </location>
</feature>
<name>A0AAE0BQM7_9CHLO</name>
<dbReference type="SUPFAM" id="SSF52540">
    <property type="entry name" value="P-loop containing nucleoside triphosphate hydrolases"/>
    <property type="match status" value="1"/>
</dbReference>
<feature type="compositionally biased region" description="Low complexity" evidence="6">
    <location>
        <begin position="307"/>
        <end position="322"/>
    </location>
</feature>
<comment type="caution">
    <text evidence="9">The sequence shown here is derived from an EMBL/GenBank/DDBJ whole genome shotgun (WGS) entry which is preliminary data.</text>
</comment>
<dbReference type="InterPro" id="IPR027417">
    <property type="entry name" value="P-loop_NTPase"/>
</dbReference>
<keyword evidence="5" id="KW-0175">Coiled coil</keyword>
<feature type="coiled-coil region" evidence="5">
    <location>
        <begin position="130"/>
        <end position="164"/>
    </location>
</feature>
<dbReference type="AlphaFoldDB" id="A0AAE0BQM7"/>
<keyword evidence="2 4" id="KW-0067">ATP-binding</keyword>
<dbReference type="GO" id="GO:0003777">
    <property type="term" value="F:microtubule motor activity"/>
    <property type="evidence" value="ECO:0007669"/>
    <property type="project" value="InterPro"/>
</dbReference>
<feature type="binding site" evidence="4">
    <location>
        <begin position="554"/>
        <end position="561"/>
    </location>
    <ligand>
        <name>ATP</name>
        <dbReference type="ChEBI" id="CHEBI:30616"/>
    </ligand>
</feature>
<dbReference type="InterPro" id="IPR001202">
    <property type="entry name" value="WW_dom"/>
</dbReference>
<evidence type="ECO:0000256" key="3">
    <source>
        <dbReference type="ARBA" id="ARBA00023175"/>
    </source>
</evidence>
<proteinExistence type="inferred from homology"/>
<feature type="compositionally biased region" description="Basic and acidic residues" evidence="6">
    <location>
        <begin position="807"/>
        <end position="822"/>
    </location>
</feature>
<feature type="region of interest" description="Disordered" evidence="6">
    <location>
        <begin position="1028"/>
        <end position="1058"/>
    </location>
</feature>
<dbReference type="Pfam" id="PF00397">
    <property type="entry name" value="WW"/>
    <property type="match status" value="1"/>
</dbReference>
<evidence type="ECO:0000256" key="4">
    <source>
        <dbReference type="PROSITE-ProRule" id="PRU00283"/>
    </source>
</evidence>
<dbReference type="SMART" id="SM00129">
    <property type="entry name" value="KISc"/>
    <property type="match status" value="1"/>
</dbReference>
<accession>A0AAE0BQM7</accession>
<evidence type="ECO:0000256" key="1">
    <source>
        <dbReference type="ARBA" id="ARBA00022741"/>
    </source>
</evidence>
<keyword evidence="10" id="KW-1185">Reference proteome</keyword>
<feature type="compositionally biased region" description="Basic and acidic residues" evidence="6">
    <location>
        <begin position="325"/>
        <end position="348"/>
    </location>
</feature>
<keyword evidence="3 4" id="KW-0505">Motor protein</keyword>
<dbReference type="PROSITE" id="PS50067">
    <property type="entry name" value="KINESIN_MOTOR_2"/>
    <property type="match status" value="1"/>
</dbReference>
<dbReference type="GO" id="GO:0005524">
    <property type="term" value="F:ATP binding"/>
    <property type="evidence" value="ECO:0007669"/>
    <property type="project" value="UniProtKB-UniRule"/>
</dbReference>
<dbReference type="InterPro" id="IPR036020">
    <property type="entry name" value="WW_dom_sf"/>
</dbReference>
<evidence type="ECO:0000256" key="2">
    <source>
        <dbReference type="ARBA" id="ARBA00022840"/>
    </source>
</evidence>
<evidence type="ECO:0008006" key="11">
    <source>
        <dbReference type="Google" id="ProtNLM"/>
    </source>
</evidence>
<reference evidence="9 10" key="1">
    <citation type="journal article" date="2015" name="Genome Biol. Evol.">
        <title>Comparative Genomics of a Bacterivorous Green Alga Reveals Evolutionary Causalities and Consequences of Phago-Mixotrophic Mode of Nutrition.</title>
        <authorList>
            <person name="Burns J.A."/>
            <person name="Paasch A."/>
            <person name="Narechania A."/>
            <person name="Kim E."/>
        </authorList>
    </citation>
    <scope>NUCLEOTIDE SEQUENCE [LARGE SCALE GENOMIC DNA]</scope>
    <source>
        <strain evidence="9 10">PLY_AMNH</strain>
    </source>
</reference>
<dbReference type="InterPro" id="IPR019821">
    <property type="entry name" value="Kinesin_motor_CS"/>
</dbReference>
<sequence length="1058" mass="115837">MDGMLDSFRQPAYPQHWVTGAAVAGVLKDINMLCVHLGMDAEEDAGLRWIAEQAFDAPLPEGWSEHFDDDGKVYFAHAHSKSVTRDHPLDDYFRQMVIRCRGGASPAEASASYHAEAQLDKSKGAKEAAAAAEVEKMAHMQQQLDRMEAEAKIAAQQAENTSAAMAATVERAYALAQSGNEQQQHAVEAERMRATVAEVLAKLAQSEAEMAQYKACVETEELKAAQAVQCALQSASDEQAVAQEARLKLEEATANSEAREAQARPCRHSLGDADGASDAVTPLVMRMRSVQMEGNLWRQQKEELSTAAENDAATRAQAAAEQQLEEAKEAWAAELARHKEESARELSDLRTTQSSELEQSERAAATALRIGNAAVTAAWRKELENLRQTVGELQQEQASVRADAMEVHEKQQSEVGSAVLACSSLSAQLREEQEHKVILTQAVVECEARMGPLIRERRRLFNEVMRAKGNIRVFCRVRPLSDAETQAGAADSVSFPEDDGAKRHIHLQTSATGKPFAFDRVFQPDISQEEVFADVQPLIQAVMDGWNVCVFAYGQTGSGKTHTMEGSEGNRGVTVRAFEELFELAQQSWGIYSYDFKVSIIEIYNETIRDLLVKKGGASKKHDIKTNEAGQVYITDLSHATATGPADFKELMRTAGKNRSTGATKMNEGSSRSHLVMGITVTMSNKASGETLTSKLSLVDLAGSERQDKTGATGERLKESLHINKSLSALGDVISALTARHAHVPFRNSKLTHLLCDSLGNDCKTLLFVNVSPASTNLSESACSLQFAARARNVDLSGGAPHLPRARARDATPSRDDKERTRGQQPETELQRELNKARAENEDLRRKGVAFQEDMEQQLAKLSADYKSAKQHHKDVKTEYKAALAAITAREKTISALRQQMAEIKAEEQHQQAEEEGEEEDSDEAQEGGTPDGESRVRARLKAHISSAGGTLKTAEDKVAELQQLLLAKDNELASKSAELSALRCSLQESGASSLSQSPEKLKRQMAELSAINKQLLDKCKATKAEKGKLQEELRNMHRRLQALQGGKQTKPPLAAQN</sequence>
<dbReference type="GO" id="GO:0008017">
    <property type="term" value="F:microtubule binding"/>
    <property type="evidence" value="ECO:0007669"/>
    <property type="project" value="InterPro"/>
</dbReference>
<dbReference type="SUPFAM" id="SSF51045">
    <property type="entry name" value="WW domain"/>
    <property type="match status" value="1"/>
</dbReference>
<dbReference type="PRINTS" id="PR00380">
    <property type="entry name" value="KINESINHEAVY"/>
</dbReference>
<dbReference type="CDD" id="cd01366">
    <property type="entry name" value="KISc_C_terminal"/>
    <property type="match status" value="1"/>
</dbReference>
<comment type="similarity">
    <text evidence="4">Belongs to the TRAFAC class myosin-kinesin ATPase superfamily. Kinesin family.</text>
</comment>
<dbReference type="PANTHER" id="PTHR47972:SF22">
    <property type="entry name" value="KINESIN-LIKE PROTEIN KIN-14A-RELATED"/>
    <property type="match status" value="1"/>
</dbReference>
<dbReference type="PANTHER" id="PTHR47972">
    <property type="entry name" value="KINESIN-LIKE PROTEIN KLP-3"/>
    <property type="match status" value="1"/>
</dbReference>
<dbReference type="Gene3D" id="3.40.850.10">
    <property type="entry name" value="Kinesin motor domain"/>
    <property type="match status" value="1"/>
</dbReference>
<evidence type="ECO:0000256" key="6">
    <source>
        <dbReference type="SAM" id="MobiDB-lite"/>
    </source>
</evidence>
<dbReference type="SMART" id="SM00456">
    <property type="entry name" value="WW"/>
    <property type="match status" value="1"/>
</dbReference>
<dbReference type="PROSITE" id="PS00411">
    <property type="entry name" value="KINESIN_MOTOR_1"/>
    <property type="match status" value="1"/>
</dbReference>
<feature type="region of interest" description="Disordered" evidence="6">
    <location>
        <begin position="796"/>
        <end position="846"/>
    </location>
</feature>
<evidence type="ECO:0000313" key="9">
    <source>
        <dbReference type="EMBL" id="KAK3240976.1"/>
    </source>
</evidence>
<keyword evidence="1 4" id="KW-0547">Nucleotide-binding</keyword>
<protein>
    <recommendedName>
        <fullName evidence="11">Kinesin-like protein</fullName>
    </recommendedName>
</protein>
<dbReference type="EMBL" id="LGRX02033504">
    <property type="protein sequence ID" value="KAK3240976.1"/>
    <property type="molecule type" value="Genomic_DNA"/>
</dbReference>
<dbReference type="InterPro" id="IPR001752">
    <property type="entry name" value="Kinesin_motor_dom"/>
</dbReference>
<feature type="compositionally biased region" description="Acidic residues" evidence="6">
    <location>
        <begin position="914"/>
        <end position="926"/>
    </location>
</feature>
<dbReference type="Gene3D" id="3.30.1470.10">
    <property type="entry name" value="Photosystem I PsaD, reaction center subunit II"/>
    <property type="match status" value="1"/>
</dbReference>
<evidence type="ECO:0000259" key="7">
    <source>
        <dbReference type="PROSITE" id="PS50020"/>
    </source>
</evidence>
<evidence type="ECO:0000313" key="10">
    <source>
        <dbReference type="Proteomes" id="UP001190700"/>
    </source>
</evidence>
<evidence type="ECO:0000259" key="8">
    <source>
        <dbReference type="PROSITE" id="PS50067"/>
    </source>
</evidence>
<dbReference type="GO" id="GO:0007018">
    <property type="term" value="P:microtubule-based movement"/>
    <property type="evidence" value="ECO:0007669"/>
    <property type="project" value="InterPro"/>
</dbReference>
<organism evidence="9 10">
    <name type="scientific">Cymbomonas tetramitiformis</name>
    <dbReference type="NCBI Taxonomy" id="36881"/>
    <lineage>
        <taxon>Eukaryota</taxon>
        <taxon>Viridiplantae</taxon>
        <taxon>Chlorophyta</taxon>
        <taxon>Pyramimonadophyceae</taxon>
        <taxon>Pyramimonadales</taxon>
        <taxon>Pyramimonadaceae</taxon>
        <taxon>Cymbomonas</taxon>
    </lineage>
</organism>
<feature type="domain" description="Kinesin motor" evidence="8">
    <location>
        <begin position="470"/>
        <end position="794"/>
    </location>
</feature>
<feature type="domain" description="WW" evidence="7">
    <location>
        <begin position="57"/>
        <end position="90"/>
    </location>
</feature>
<dbReference type="PROSITE" id="PS50020">
    <property type="entry name" value="WW_DOMAIN_2"/>
    <property type="match status" value="1"/>
</dbReference>